<dbReference type="Pfam" id="PF00083">
    <property type="entry name" value="Sugar_tr"/>
    <property type="match status" value="1"/>
</dbReference>
<evidence type="ECO:0000256" key="5">
    <source>
        <dbReference type="SAM" id="MobiDB-lite"/>
    </source>
</evidence>
<feature type="region of interest" description="Disordered" evidence="5">
    <location>
        <begin position="1"/>
        <end position="22"/>
    </location>
</feature>
<dbReference type="PROSITE" id="PS00216">
    <property type="entry name" value="SUGAR_TRANSPORT_1"/>
    <property type="match status" value="1"/>
</dbReference>
<feature type="compositionally biased region" description="Polar residues" evidence="5">
    <location>
        <begin position="1"/>
        <end position="10"/>
    </location>
</feature>
<comment type="subcellular location">
    <subcellularLocation>
        <location evidence="1">Membrane</location>
        <topology evidence="1">Multi-pass membrane protein</topology>
    </subcellularLocation>
</comment>
<evidence type="ECO:0000256" key="2">
    <source>
        <dbReference type="ARBA" id="ARBA00022692"/>
    </source>
</evidence>
<dbReference type="EMBL" id="JABBWE010000115">
    <property type="protein sequence ID" value="KAG1785216.1"/>
    <property type="molecule type" value="Genomic_DNA"/>
</dbReference>
<dbReference type="InterPro" id="IPR005828">
    <property type="entry name" value="MFS_sugar_transport-like"/>
</dbReference>
<feature type="transmembrane region" description="Helical" evidence="6">
    <location>
        <begin position="384"/>
        <end position="403"/>
    </location>
</feature>
<dbReference type="Gene3D" id="1.20.1250.20">
    <property type="entry name" value="MFS general substrate transporter like domains"/>
    <property type="match status" value="2"/>
</dbReference>
<evidence type="ECO:0000313" key="8">
    <source>
        <dbReference type="EMBL" id="KAG1785216.1"/>
    </source>
</evidence>
<dbReference type="GO" id="GO:0022857">
    <property type="term" value="F:transmembrane transporter activity"/>
    <property type="evidence" value="ECO:0007669"/>
    <property type="project" value="InterPro"/>
</dbReference>
<feature type="transmembrane region" description="Helical" evidence="6">
    <location>
        <begin position="443"/>
        <end position="463"/>
    </location>
</feature>
<keyword evidence="4 6" id="KW-0472">Membrane</keyword>
<reference evidence="8" key="1">
    <citation type="journal article" date="2020" name="New Phytol.">
        <title>Comparative genomics reveals dynamic genome evolution in host specialist ectomycorrhizal fungi.</title>
        <authorList>
            <person name="Lofgren L.A."/>
            <person name="Nguyen N.H."/>
            <person name="Vilgalys R."/>
            <person name="Ruytinx J."/>
            <person name="Liao H.L."/>
            <person name="Branco S."/>
            <person name="Kuo A."/>
            <person name="LaButti K."/>
            <person name="Lipzen A."/>
            <person name="Andreopoulos W."/>
            <person name="Pangilinan J."/>
            <person name="Riley R."/>
            <person name="Hundley H."/>
            <person name="Na H."/>
            <person name="Barry K."/>
            <person name="Grigoriev I.V."/>
            <person name="Stajich J.E."/>
            <person name="Kennedy P.G."/>
        </authorList>
    </citation>
    <scope>NUCLEOTIDE SEQUENCE</scope>
    <source>
        <strain evidence="8">S12</strain>
    </source>
</reference>
<protein>
    <submittedName>
        <fullName evidence="8">Major facilitator superfamily domain-containing protein</fullName>
    </submittedName>
</protein>
<feature type="transmembrane region" description="Helical" evidence="6">
    <location>
        <begin position="114"/>
        <end position="132"/>
    </location>
</feature>
<evidence type="ECO:0000313" key="9">
    <source>
        <dbReference type="Proteomes" id="UP000719766"/>
    </source>
</evidence>
<keyword evidence="3 6" id="KW-1133">Transmembrane helix</keyword>
<evidence type="ECO:0000256" key="6">
    <source>
        <dbReference type="SAM" id="Phobius"/>
    </source>
</evidence>
<name>A0A9P7ABW6_9AGAM</name>
<feature type="transmembrane region" description="Helical" evidence="6">
    <location>
        <begin position="176"/>
        <end position="204"/>
    </location>
</feature>
<feature type="transmembrane region" description="Helical" evidence="6">
    <location>
        <begin position="306"/>
        <end position="324"/>
    </location>
</feature>
<dbReference type="SUPFAM" id="SSF103473">
    <property type="entry name" value="MFS general substrate transporter"/>
    <property type="match status" value="1"/>
</dbReference>
<dbReference type="InterPro" id="IPR020846">
    <property type="entry name" value="MFS_dom"/>
</dbReference>
<dbReference type="PANTHER" id="PTHR24064">
    <property type="entry name" value="SOLUTE CARRIER FAMILY 22 MEMBER"/>
    <property type="match status" value="1"/>
</dbReference>
<dbReference type="CDD" id="cd17364">
    <property type="entry name" value="MFS_PhT"/>
    <property type="match status" value="1"/>
</dbReference>
<feature type="transmembrane region" description="Helical" evidence="6">
    <location>
        <begin position="352"/>
        <end position="372"/>
    </location>
</feature>
<feature type="domain" description="Major facilitator superfamily (MFS) profile" evidence="7">
    <location>
        <begin position="39"/>
        <end position="498"/>
    </location>
</feature>
<dbReference type="OrthoDB" id="433512at2759"/>
<sequence>MSGQAAGSNDTRQRAALEEYEQSGEGRPPFILTYAEAKLLGIAGVGFFLDAYDLFIINPVSTMLQYRLYPGGTMPANLQGLLKASANIGSVIGQFLFGYCADAFGRKAIYGKELMLIIIATILCISTPTGSLSPNGCIIYLTIFRILLGVGVGGDYPMSASVTSDRATIRKRGTMLAYIFANQGWGSFVGSLVTIIVLACYKHVMNDEDETSKVDGVWRIVIGLSLIPAFGTLYQRLTLPESTRYKKSQGVDVVEQDDLEKEKMGVKVGVHATESDLNVDRGASVPKKSHVLEVIKYFSEWRHLKILIGTCSCWFLLDVAFYGINLNTNVVLSEIGYAGKTGTPWEKLFKVATGNIIITALGFVPGYYVTVLTIEKLGRKTIQVMGFLMEALFLGILAGKFYSLSTAAFIINFTLLQFFFNFGANATTYCYPAEVFPTRYRAFAHGMSAACGKTGAIISALVFNSLTDKIGTPAVLWIFFGCSILGAACTFLLPEVAGRDPDAILEEELREQQ</sequence>
<dbReference type="GeneID" id="64598328"/>
<evidence type="ECO:0000256" key="3">
    <source>
        <dbReference type="ARBA" id="ARBA00022989"/>
    </source>
</evidence>
<dbReference type="InterPro" id="IPR005829">
    <property type="entry name" value="Sugar_transporter_CS"/>
</dbReference>
<proteinExistence type="predicted"/>
<dbReference type="Proteomes" id="UP000719766">
    <property type="component" value="Unassembled WGS sequence"/>
</dbReference>
<feature type="transmembrane region" description="Helical" evidence="6">
    <location>
        <begin position="475"/>
        <end position="493"/>
    </location>
</feature>
<keyword evidence="2 6" id="KW-0812">Transmembrane</keyword>
<dbReference type="InterPro" id="IPR036259">
    <property type="entry name" value="MFS_trans_sf"/>
</dbReference>
<dbReference type="AlphaFoldDB" id="A0A9P7ABW6"/>
<feature type="transmembrane region" description="Helical" evidence="6">
    <location>
        <begin position="138"/>
        <end position="156"/>
    </location>
</feature>
<organism evidence="8 9">
    <name type="scientific">Suillus plorans</name>
    <dbReference type="NCBI Taxonomy" id="116603"/>
    <lineage>
        <taxon>Eukaryota</taxon>
        <taxon>Fungi</taxon>
        <taxon>Dikarya</taxon>
        <taxon>Basidiomycota</taxon>
        <taxon>Agaricomycotina</taxon>
        <taxon>Agaricomycetes</taxon>
        <taxon>Agaricomycetidae</taxon>
        <taxon>Boletales</taxon>
        <taxon>Suillineae</taxon>
        <taxon>Suillaceae</taxon>
        <taxon>Suillus</taxon>
    </lineage>
</organism>
<evidence type="ECO:0000256" key="4">
    <source>
        <dbReference type="ARBA" id="ARBA00023136"/>
    </source>
</evidence>
<feature type="transmembrane region" description="Helical" evidence="6">
    <location>
        <begin position="216"/>
        <end position="237"/>
    </location>
</feature>
<dbReference type="PROSITE" id="PS50850">
    <property type="entry name" value="MFS"/>
    <property type="match status" value="1"/>
</dbReference>
<dbReference type="RefSeq" id="XP_041152701.1">
    <property type="nucleotide sequence ID" value="XM_041304564.1"/>
</dbReference>
<evidence type="ECO:0000256" key="1">
    <source>
        <dbReference type="ARBA" id="ARBA00004141"/>
    </source>
</evidence>
<evidence type="ECO:0000259" key="7">
    <source>
        <dbReference type="PROSITE" id="PS50850"/>
    </source>
</evidence>
<accession>A0A9P7ABW6</accession>
<dbReference type="GO" id="GO:0016020">
    <property type="term" value="C:membrane"/>
    <property type="evidence" value="ECO:0007669"/>
    <property type="project" value="UniProtKB-SubCell"/>
</dbReference>
<keyword evidence="9" id="KW-1185">Reference proteome</keyword>
<gene>
    <name evidence="8" type="ORF">HD556DRAFT_1423769</name>
</gene>
<comment type="caution">
    <text evidence="8">The sequence shown here is derived from an EMBL/GenBank/DDBJ whole genome shotgun (WGS) entry which is preliminary data.</text>
</comment>